<keyword evidence="1" id="KW-0614">Plasmid</keyword>
<protein>
    <submittedName>
        <fullName evidence="1">Uncharacterized protein</fullName>
    </submittedName>
</protein>
<dbReference type="EMBL" id="MK050973">
    <property type="protein sequence ID" value="AZZ87203.1"/>
    <property type="molecule type" value="Genomic_DNA"/>
</dbReference>
<evidence type="ECO:0000313" key="1">
    <source>
        <dbReference type="EMBL" id="AZZ87203.1"/>
    </source>
</evidence>
<dbReference type="AlphaFoldDB" id="A0A3Q9VV54"/>
<name>A0A3Q9VV54_CITFR</name>
<organism evidence="1">
    <name type="scientific">Citrobacter freundii</name>
    <dbReference type="NCBI Taxonomy" id="546"/>
    <lineage>
        <taxon>Bacteria</taxon>
        <taxon>Pseudomonadati</taxon>
        <taxon>Pseudomonadota</taxon>
        <taxon>Gammaproteobacteria</taxon>
        <taxon>Enterobacterales</taxon>
        <taxon>Enterobacteriaceae</taxon>
        <taxon>Citrobacter</taxon>
        <taxon>Citrobacter freundii complex</taxon>
    </lineage>
</organism>
<accession>A0A3Q9VV54</accession>
<sequence length="93" mass="10972">MSALCFSFRFFSLPSCFLFGFLSACFTLCCECWFYQFARLGLDGDRKRFAAMVYQIERQTIRIECREVKIGPIDLVPRPHSFVFFCCCVQCFR</sequence>
<reference evidence="1" key="1">
    <citation type="submission" date="2018-10" db="EMBL/GenBank/DDBJ databases">
        <title>The complete sequence of plasmid pCRE12-KPC.</title>
        <authorList>
            <person name="Dong D."/>
        </authorList>
    </citation>
    <scope>NUCLEOTIDE SEQUENCE</scope>
    <source>
        <plasmid evidence="1">pCRE12-KPC</plasmid>
    </source>
</reference>
<proteinExistence type="predicted"/>
<geneLocation type="plasmid" evidence="1">
    <name>pCRE12-KPC</name>
</geneLocation>